<proteinExistence type="predicted"/>
<dbReference type="InterPro" id="IPR003961">
    <property type="entry name" value="FN3_dom"/>
</dbReference>
<comment type="caution">
    <text evidence="3">The sequence shown here is derived from an EMBL/GenBank/DDBJ whole genome shotgun (WGS) entry which is preliminary data.</text>
</comment>
<name>A0A413VQL7_9BACE</name>
<evidence type="ECO:0000256" key="1">
    <source>
        <dbReference type="ARBA" id="ARBA00022729"/>
    </source>
</evidence>
<dbReference type="SUPFAM" id="SSF49265">
    <property type="entry name" value="Fibronectin type III"/>
    <property type="match status" value="1"/>
</dbReference>
<dbReference type="PANTHER" id="PTHR44103">
    <property type="entry name" value="PROPROTEIN CONVERTASE P"/>
    <property type="match status" value="1"/>
</dbReference>
<evidence type="ECO:0000313" key="4">
    <source>
        <dbReference type="Proteomes" id="UP000284379"/>
    </source>
</evidence>
<organism evidence="3 4">
    <name type="scientific">Bacteroides nordii</name>
    <dbReference type="NCBI Taxonomy" id="291645"/>
    <lineage>
        <taxon>Bacteria</taxon>
        <taxon>Pseudomonadati</taxon>
        <taxon>Bacteroidota</taxon>
        <taxon>Bacteroidia</taxon>
        <taxon>Bacteroidales</taxon>
        <taxon>Bacteroidaceae</taxon>
        <taxon>Bacteroides</taxon>
    </lineage>
</organism>
<dbReference type="Gene3D" id="2.130.10.130">
    <property type="entry name" value="Integrin alpha, N-terminal"/>
    <property type="match status" value="3"/>
</dbReference>
<dbReference type="RefSeq" id="WP_122201384.1">
    <property type="nucleotide sequence ID" value="NZ_CABJFV010000005.1"/>
</dbReference>
<reference evidence="3 4" key="1">
    <citation type="submission" date="2018-08" db="EMBL/GenBank/DDBJ databases">
        <title>A genome reference for cultivated species of the human gut microbiota.</title>
        <authorList>
            <person name="Zou Y."/>
            <person name="Xue W."/>
            <person name="Luo G."/>
        </authorList>
    </citation>
    <scope>NUCLEOTIDE SEQUENCE [LARGE SCALE GENOMIC DNA]</scope>
    <source>
        <strain evidence="3 4">AM40-30BH</strain>
    </source>
</reference>
<gene>
    <name evidence="3" type="ORF">DW888_08390</name>
</gene>
<dbReference type="PANTHER" id="PTHR44103:SF1">
    <property type="entry name" value="PROPROTEIN CONVERTASE P"/>
    <property type="match status" value="1"/>
</dbReference>
<dbReference type="NCBIfam" id="TIGR04183">
    <property type="entry name" value="Por_Secre_tail"/>
    <property type="match status" value="1"/>
</dbReference>
<protein>
    <submittedName>
        <fullName evidence="3">T9SS C-terminal target domain-containing protein</fullName>
    </submittedName>
</protein>
<dbReference type="InterPro" id="IPR028994">
    <property type="entry name" value="Integrin_alpha_N"/>
</dbReference>
<dbReference type="SUPFAM" id="SSF69318">
    <property type="entry name" value="Integrin alpha N-terminal domain"/>
    <property type="match status" value="2"/>
</dbReference>
<dbReference type="InterPro" id="IPR013783">
    <property type="entry name" value="Ig-like_fold"/>
</dbReference>
<sequence length="637" mass="68391">MKNVEIFRCTCALVGLACTSAFAQVKHASFSEIINPVVVDGGTESIPMAYEAAAAWGDYNNDGFLDVIIAGVTSQGEQTLLYKNKDGKQFEQVAHNFPGLRTSSATWFDYNNDGNLDLFLAGKKSNGEYYAGLWKNKGGDAGFEEVFTGLFPLINNGKENRSNRYVVAADYDGDGWTDLYIQGRTSEGDKNTGISYLYRNVNGENFERIDKPVKNKMGSSAAKPFVQLSGGGAAWADYDGDGFLDLIVSGEGIDVDKYDADYGYHGSYNGAVYKNNGDGTFAEPIEFEGIEEGNPVWIDYNNDGKQDFMVPGVRWDEAVSWNWRGDVYINSVGGFTKYGAATTGLPNSRQALSVDAGDVNNDGFSDILYMNATEETDMVYLNNGGKLDAPMFTASPLVYAGAKAQRGGTANLVDFDNDGNLDAFLVGYGDAGGSHTRLMKNDLGEGITANKASGAPTNLKAVSGSNGIVMFSWDAPADDVTPASALKYNLYIKQGDVIRMTIPADITTGRLKVAEVSGLISKRVLYKVTGLTGEYTWGVQAVDNAKVGGPFAIFGAGTGITNEPEKTSVKVMSEGDAIRITAASDLNGIINVYSMDGGNVYSESVSLNNTTVNLPKGIYLVKITLANETITEKVIVW</sequence>
<feature type="chain" id="PRO_5019518891" evidence="2">
    <location>
        <begin position="24"/>
        <end position="637"/>
    </location>
</feature>
<keyword evidence="1 2" id="KW-0732">Signal</keyword>
<feature type="signal peptide" evidence="2">
    <location>
        <begin position="1"/>
        <end position="23"/>
    </location>
</feature>
<accession>A0A413VQL7</accession>
<dbReference type="Gene3D" id="2.60.40.10">
    <property type="entry name" value="Immunoglobulins"/>
    <property type="match status" value="1"/>
</dbReference>
<dbReference type="Proteomes" id="UP000284379">
    <property type="component" value="Unassembled WGS sequence"/>
</dbReference>
<evidence type="ECO:0000313" key="3">
    <source>
        <dbReference type="EMBL" id="RHB35861.1"/>
    </source>
</evidence>
<dbReference type="InterPro" id="IPR026444">
    <property type="entry name" value="Secre_tail"/>
</dbReference>
<dbReference type="InterPro" id="IPR036116">
    <property type="entry name" value="FN3_sf"/>
</dbReference>
<dbReference type="CDD" id="cd00063">
    <property type="entry name" value="FN3"/>
    <property type="match status" value="1"/>
</dbReference>
<dbReference type="EMBL" id="QSGO01000005">
    <property type="protein sequence ID" value="RHB35861.1"/>
    <property type="molecule type" value="Genomic_DNA"/>
</dbReference>
<evidence type="ECO:0000256" key="2">
    <source>
        <dbReference type="SAM" id="SignalP"/>
    </source>
</evidence>
<dbReference type="InterPro" id="IPR013517">
    <property type="entry name" value="FG-GAP"/>
</dbReference>
<dbReference type="Pfam" id="PF13517">
    <property type="entry name" value="FG-GAP_3"/>
    <property type="match status" value="2"/>
</dbReference>
<dbReference type="AlphaFoldDB" id="A0A413VQL7"/>